<dbReference type="Pfam" id="PF01820">
    <property type="entry name" value="Dala_Dala_lig_N"/>
    <property type="match status" value="1"/>
</dbReference>
<comment type="subcellular location">
    <subcellularLocation>
        <location evidence="2 14">Cytoplasm</location>
    </subcellularLocation>
</comment>
<evidence type="ECO:0000256" key="9">
    <source>
        <dbReference type="ARBA" id="ARBA00022842"/>
    </source>
</evidence>
<evidence type="ECO:0000313" key="20">
    <source>
        <dbReference type="Proteomes" id="UP000824265"/>
    </source>
</evidence>
<dbReference type="InterPro" id="IPR011095">
    <property type="entry name" value="Dala_Dala_lig_C"/>
</dbReference>
<keyword evidence="10 14" id="KW-0133">Cell shape</keyword>
<evidence type="ECO:0000256" key="11">
    <source>
        <dbReference type="ARBA" id="ARBA00022984"/>
    </source>
</evidence>
<evidence type="ECO:0000256" key="8">
    <source>
        <dbReference type="ARBA" id="ARBA00022840"/>
    </source>
</evidence>
<keyword evidence="7 17" id="KW-0547">Nucleotide-binding</keyword>
<dbReference type="EMBL" id="DXGH01000023">
    <property type="protein sequence ID" value="HIW80675.1"/>
    <property type="molecule type" value="Genomic_DNA"/>
</dbReference>
<keyword evidence="6 16" id="KW-0479">Metal-binding</keyword>
<evidence type="ECO:0000256" key="16">
    <source>
        <dbReference type="PIRSR" id="PIRSR039102-3"/>
    </source>
</evidence>
<dbReference type="Proteomes" id="UP000824265">
    <property type="component" value="Unassembled WGS sequence"/>
</dbReference>
<dbReference type="InterPro" id="IPR000291">
    <property type="entry name" value="D-Ala_lig_Van_CS"/>
</dbReference>
<reference evidence="19" key="1">
    <citation type="journal article" date="2021" name="PeerJ">
        <title>Extensive microbial diversity within the chicken gut microbiome revealed by metagenomics and culture.</title>
        <authorList>
            <person name="Gilroy R."/>
            <person name="Ravi A."/>
            <person name="Getino M."/>
            <person name="Pursley I."/>
            <person name="Horton D.L."/>
            <person name="Alikhan N.F."/>
            <person name="Baker D."/>
            <person name="Gharbi K."/>
            <person name="Hall N."/>
            <person name="Watson M."/>
            <person name="Adriaenssens E.M."/>
            <person name="Foster-Nyarko E."/>
            <person name="Jarju S."/>
            <person name="Secka A."/>
            <person name="Antonio M."/>
            <person name="Oren A."/>
            <person name="Chaudhuri R.R."/>
            <person name="La Ragione R."/>
            <person name="Hildebrand F."/>
            <person name="Pallen M.J."/>
        </authorList>
    </citation>
    <scope>NUCLEOTIDE SEQUENCE</scope>
    <source>
        <strain evidence="19">CHK195-6426</strain>
    </source>
</reference>
<dbReference type="NCBIfam" id="TIGR01205">
    <property type="entry name" value="D_ala_D_alaTIGR"/>
    <property type="match status" value="1"/>
</dbReference>
<accession>A0A9D1R4G0</accession>
<keyword evidence="11 14" id="KW-0573">Peptidoglycan synthesis</keyword>
<evidence type="ECO:0000256" key="15">
    <source>
        <dbReference type="PIRSR" id="PIRSR039102-1"/>
    </source>
</evidence>
<comment type="function">
    <text evidence="14">Cell wall formation.</text>
</comment>
<comment type="cofactor">
    <cofactor evidence="1">
        <name>Mn(2+)</name>
        <dbReference type="ChEBI" id="CHEBI:29035"/>
    </cofactor>
</comment>
<evidence type="ECO:0000256" key="14">
    <source>
        <dbReference type="HAMAP-Rule" id="MF_00047"/>
    </source>
</evidence>
<dbReference type="Gene3D" id="3.40.50.20">
    <property type="match status" value="1"/>
</dbReference>
<dbReference type="GO" id="GO:0005524">
    <property type="term" value="F:ATP binding"/>
    <property type="evidence" value="ECO:0007669"/>
    <property type="project" value="UniProtKB-UniRule"/>
</dbReference>
<dbReference type="GO" id="GO:0008360">
    <property type="term" value="P:regulation of cell shape"/>
    <property type="evidence" value="ECO:0007669"/>
    <property type="project" value="UniProtKB-KW"/>
</dbReference>
<feature type="active site" evidence="15">
    <location>
        <position position="13"/>
    </location>
</feature>
<dbReference type="Gene3D" id="3.30.470.20">
    <property type="entry name" value="ATP-grasp fold, B domain"/>
    <property type="match status" value="1"/>
</dbReference>
<dbReference type="PIRSF" id="PIRSF039102">
    <property type="entry name" value="Ddl/VanB"/>
    <property type="match status" value="1"/>
</dbReference>
<protein>
    <recommendedName>
        <fullName evidence="14">D-alanine--D-alanine ligase</fullName>
        <ecNumber evidence="14">6.3.2.4</ecNumber>
    </recommendedName>
    <alternativeName>
        <fullName evidence="14">D-Ala-D-Ala ligase</fullName>
    </alternativeName>
    <alternativeName>
        <fullName evidence="14">D-alanylalanine synthetase</fullName>
    </alternativeName>
</protein>
<dbReference type="GO" id="GO:0008716">
    <property type="term" value="F:D-alanine-D-alanine ligase activity"/>
    <property type="evidence" value="ECO:0007669"/>
    <property type="project" value="UniProtKB-UniRule"/>
</dbReference>
<dbReference type="InterPro" id="IPR016185">
    <property type="entry name" value="PreATP-grasp_dom_sf"/>
</dbReference>
<evidence type="ECO:0000256" key="13">
    <source>
        <dbReference type="ARBA" id="ARBA00023316"/>
    </source>
</evidence>
<dbReference type="Pfam" id="PF07478">
    <property type="entry name" value="Dala_Dala_lig_C"/>
    <property type="match status" value="1"/>
</dbReference>
<keyword evidence="5 14" id="KW-0436">Ligase</keyword>
<evidence type="ECO:0000256" key="1">
    <source>
        <dbReference type="ARBA" id="ARBA00001936"/>
    </source>
</evidence>
<keyword evidence="9 16" id="KW-0460">Magnesium</keyword>
<dbReference type="InterPro" id="IPR011761">
    <property type="entry name" value="ATP-grasp"/>
</dbReference>
<dbReference type="PANTHER" id="PTHR23132">
    <property type="entry name" value="D-ALANINE--D-ALANINE LIGASE"/>
    <property type="match status" value="1"/>
</dbReference>
<dbReference type="GO" id="GO:0046872">
    <property type="term" value="F:metal ion binding"/>
    <property type="evidence" value="ECO:0007669"/>
    <property type="project" value="UniProtKB-KW"/>
</dbReference>
<dbReference type="PROSITE" id="PS00843">
    <property type="entry name" value="DALA_DALA_LIGASE_1"/>
    <property type="match status" value="1"/>
</dbReference>
<comment type="cofactor">
    <cofactor evidence="16">
        <name>Mg(2+)</name>
        <dbReference type="ChEBI" id="CHEBI:18420"/>
    </cofactor>
    <cofactor evidence="16">
        <name>Mn(2+)</name>
        <dbReference type="ChEBI" id="CHEBI:29035"/>
    </cofactor>
    <text evidence="16">Binds 2 magnesium or manganese ions per subunit.</text>
</comment>
<dbReference type="PANTHER" id="PTHR23132:SF23">
    <property type="entry name" value="D-ALANINE--D-ALANINE LIGASE B"/>
    <property type="match status" value="1"/>
</dbReference>
<keyword evidence="4 14" id="KW-0963">Cytoplasm</keyword>
<evidence type="ECO:0000256" key="10">
    <source>
        <dbReference type="ARBA" id="ARBA00022960"/>
    </source>
</evidence>
<evidence type="ECO:0000256" key="3">
    <source>
        <dbReference type="ARBA" id="ARBA00010871"/>
    </source>
</evidence>
<dbReference type="SUPFAM" id="SSF56059">
    <property type="entry name" value="Glutathione synthetase ATP-binding domain-like"/>
    <property type="match status" value="1"/>
</dbReference>
<evidence type="ECO:0000256" key="17">
    <source>
        <dbReference type="PROSITE-ProRule" id="PRU00409"/>
    </source>
</evidence>
<dbReference type="InterPro" id="IPR005905">
    <property type="entry name" value="D_ala_D_ala"/>
</dbReference>
<evidence type="ECO:0000259" key="18">
    <source>
        <dbReference type="PROSITE" id="PS50975"/>
    </source>
</evidence>
<keyword evidence="12 16" id="KW-0464">Manganese</keyword>
<comment type="pathway">
    <text evidence="14">Cell wall biogenesis; peptidoglycan biosynthesis.</text>
</comment>
<reference evidence="19" key="2">
    <citation type="submission" date="2021-04" db="EMBL/GenBank/DDBJ databases">
        <authorList>
            <person name="Gilroy R."/>
        </authorList>
    </citation>
    <scope>NUCLEOTIDE SEQUENCE</scope>
    <source>
        <strain evidence="19">CHK195-6426</strain>
    </source>
</reference>
<name>A0A9D1R4G0_9FIRM</name>
<evidence type="ECO:0000256" key="5">
    <source>
        <dbReference type="ARBA" id="ARBA00022598"/>
    </source>
</evidence>
<keyword evidence="8 17" id="KW-0067">ATP-binding</keyword>
<dbReference type="HAMAP" id="MF_00047">
    <property type="entry name" value="Dala_Dala_lig"/>
    <property type="match status" value="1"/>
</dbReference>
<dbReference type="SUPFAM" id="SSF52440">
    <property type="entry name" value="PreATP-grasp domain"/>
    <property type="match status" value="1"/>
</dbReference>
<evidence type="ECO:0000256" key="12">
    <source>
        <dbReference type="ARBA" id="ARBA00023211"/>
    </source>
</evidence>
<sequence>MKVVVLAGGTSTERDVSLSSGSMIYRALKKNGHQAILLDVYLGYEGNVDGIFERDEDWAAQVGAISEKNPDLDVIRAMRPDGDKNFFGPNVLSLCKSADAVFMALHGANGEDGKIQACFELMGITYTGTDFVSSAIAMDKGITKDIFRAYGIPTPAGLRLKKGEREREKVPYPCIVKACCGGSSVGVSIARNEGEYENAKEEAFLYDNEVIVEQYIEGREFSVGVMDGKALPVIEIAPKQGFYDYKNKYQAGSTVETCPARLSREETEKIQRLAELAYEALRMKSYARMDFMKNDQGEFFCLEANTLPGMTPTSLLPQEAAAVGMSFEELCEKILQYAVTDK</sequence>
<evidence type="ECO:0000313" key="19">
    <source>
        <dbReference type="EMBL" id="HIW80675.1"/>
    </source>
</evidence>
<dbReference type="InterPro" id="IPR011127">
    <property type="entry name" value="Dala_Dala_lig_N"/>
</dbReference>
<feature type="binding site" evidence="16">
    <location>
        <position position="290"/>
    </location>
    <ligand>
        <name>Mg(2+)</name>
        <dbReference type="ChEBI" id="CHEBI:18420"/>
        <label>1</label>
    </ligand>
</feature>
<feature type="active site" evidence="15">
    <location>
        <position position="314"/>
    </location>
</feature>
<gene>
    <name evidence="14" type="primary">ddl</name>
    <name evidence="19" type="ORF">H9742_03965</name>
</gene>
<dbReference type="EC" id="6.3.2.4" evidence="14"/>
<feature type="active site" evidence="15">
    <location>
        <position position="183"/>
    </location>
</feature>
<feature type="binding site" evidence="16">
    <location>
        <position position="305"/>
    </location>
    <ligand>
        <name>Mg(2+)</name>
        <dbReference type="ChEBI" id="CHEBI:18420"/>
        <label>2</label>
    </ligand>
</feature>
<dbReference type="GO" id="GO:0005737">
    <property type="term" value="C:cytoplasm"/>
    <property type="evidence" value="ECO:0007669"/>
    <property type="project" value="UniProtKB-SubCell"/>
</dbReference>
<dbReference type="InterPro" id="IPR013815">
    <property type="entry name" value="ATP_grasp_subdomain_1"/>
</dbReference>
<evidence type="ECO:0000256" key="6">
    <source>
        <dbReference type="ARBA" id="ARBA00022723"/>
    </source>
</evidence>
<keyword evidence="13 14" id="KW-0961">Cell wall biogenesis/degradation</keyword>
<dbReference type="PROSITE" id="PS00844">
    <property type="entry name" value="DALA_DALA_LIGASE_2"/>
    <property type="match status" value="1"/>
</dbReference>
<comment type="caution">
    <text evidence="19">The sequence shown here is derived from an EMBL/GenBank/DDBJ whole genome shotgun (WGS) entry which is preliminary data.</text>
</comment>
<dbReference type="Gene3D" id="3.30.1490.20">
    <property type="entry name" value="ATP-grasp fold, A domain"/>
    <property type="match status" value="1"/>
</dbReference>
<feature type="domain" description="ATP-grasp" evidence="18">
    <location>
        <begin position="144"/>
        <end position="336"/>
    </location>
</feature>
<evidence type="ECO:0000256" key="7">
    <source>
        <dbReference type="ARBA" id="ARBA00022741"/>
    </source>
</evidence>
<comment type="similarity">
    <text evidence="3 14">Belongs to the D-alanine--D-alanine ligase family.</text>
</comment>
<organism evidence="19 20">
    <name type="scientific">Candidatus Acetatifactor stercoripullorum</name>
    <dbReference type="NCBI Taxonomy" id="2838414"/>
    <lineage>
        <taxon>Bacteria</taxon>
        <taxon>Bacillati</taxon>
        <taxon>Bacillota</taxon>
        <taxon>Clostridia</taxon>
        <taxon>Lachnospirales</taxon>
        <taxon>Lachnospiraceae</taxon>
        <taxon>Acetatifactor</taxon>
    </lineage>
</organism>
<dbReference type="PROSITE" id="PS50975">
    <property type="entry name" value="ATP_GRASP"/>
    <property type="match status" value="1"/>
</dbReference>
<evidence type="ECO:0000256" key="4">
    <source>
        <dbReference type="ARBA" id="ARBA00022490"/>
    </source>
</evidence>
<feature type="binding site" evidence="16">
    <location>
        <position position="303"/>
    </location>
    <ligand>
        <name>Mg(2+)</name>
        <dbReference type="ChEBI" id="CHEBI:18420"/>
        <label>1</label>
    </ligand>
</feature>
<feature type="binding site" evidence="16">
    <location>
        <position position="303"/>
    </location>
    <ligand>
        <name>Mg(2+)</name>
        <dbReference type="ChEBI" id="CHEBI:18420"/>
        <label>2</label>
    </ligand>
</feature>
<proteinExistence type="inferred from homology"/>
<comment type="catalytic activity">
    <reaction evidence="14">
        <text>2 D-alanine + ATP = D-alanyl-D-alanine + ADP + phosphate + H(+)</text>
        <dbReference type="Rhea" id="RHEA:11224"/>
        <dbReference type="ChEBI" id="CHEBI:15378"/>
        <dbReference type="ChEBI" id="CHEBI:30616"/>
        <dbReference type="ChEBI" id="CHEBI:43474"/>
        <dbReference type="ChEBI" id="CHEBI:57416"/>
        <dbReference type="ChEBI" id="CHEBI:57822"/>
        <dbReference type="ChEBI" id="CHEBI:456216"/>
        <dbReference type="EC" id="6.3.2.4"/>
    </reaction>
</comment>
<dbReference type="AlphaFoldDB" id="A0A9D1R4G0"/>
<dbReference type="NCBIfam" id="NF002378">
    <property type="entry name" value="PRK01372.1"/>
    <property type="match status" value="1"/>
</dbReference>
<dbReference type="SMART" id="SM01209">
    <property type="entry name" value="GARS_A"/>
    <property type="match status" value="1"/>
</dbReference>
<evidence type="ECO:0000256" key="2">
    <source>
        <dbReference type="ARBA" id="ARBA00004496"/>
    </source>
</evidence>
<dbReference type="RefSeq" id="WP_318703669.1">
    <property type="nucleotide sequence ID" value="NZ_CALWMU010000005.1"/>
</dbReference>
<dbReference type="GO" id="GO:0071555">
    <property type="term" value="P:cell wall organization"/>
    <property type="evidence" value="ECO:0007669"/>
    <property type="project" value="UniProtKB-KW"/>
</dbReference>
<dbReference type="FunFam" id="3.30.470.20:FF:000008">
    <property type="entry name" value="D-alanine--D-alanine ligase"/>
    <property type="match status" value="1"/>
</dbReference>
<dbReference type="GO" id="GO:0009252">
    <property type="term" value="P:peptidoglycan biosynthetic process"/>
    <property type="evidence" value="ECO:0007669"/>
    <property type="project" value="UniProtKB-UniRule"/>
</dbReference>